<dbReference type="Pfam" id="PF00361">
    <property type="entry name" value="Proton_antipo_M"/>
    <property type="match status" value="1"/>
</dbReference>
<dbReference type="InterPro" id="IPR046806">
    <property type="entry name" value="MrpA_C/MbhE"/>
</dbReference>
<feature type="transmembrane region" description="Helical" evidence="11">
    <location>
        <begin position="408"/>
        <end position="430"/>
    </location>
</feature>
<feature type="transmembrane region" description="Helical" evidence="11">
    <location>
        <begin position="268"/>
        <end position="287"/>
    </location>
</feature>
<dbReference type="GO" id="GO:0006811">
    <property type="term" value="P:monoatomic ion transport"/>
    <property type="evidence" value="ECO:0007669"/>
    <property type="project" value="UniProtKB-KW"/>
</dbReference>
<feature type="transmembrane region" description="Helical" evidence="11">
    <location>
        <begin position="873"/>
        <end position="896"/>
    </location>
</feature>
<feature type="region of interest" description="Disordered" evidence="10">
    <location>
        <begin position="962"/>
        <end position="1006"/>
    </location>
</feature>
<feature type="transmembrane region" description="Helical" evidence="11">
    <location>
        <begin position="653"/>
        <end position="671"/>
    </location>
</feature>
<keyword evidence="8 11" id="KW-0472">Membrane</keyword>
<evidence type="ECO:0000256" key="11">
    <source>
        <dbReference type="SAM" id="Phobius"/>
    </source>
</evidence>
<dbReference type="InterPro" id="IPR001516">
    <property type="entry name" value="Proton_antipo_N"/>
</dbReference>
<dbReference type="NCBIfam" id="NF009284">
    <property type="entry name" value="PRK12644.1"/>
    <property type="match status" value="1"/>
</dbReference>
<sequence>MGELLVLHVLLACLAPVLTSRLGRRAFWIFAIPPVLTFGYALWLTPQALSDTPPMQTLAWVPSIGLELAFRMDALAWLLCLIVGGVGALVLAYCSAYFSDDEPNLGRFAGCLLGFAGAMLGLVTSDDLLMLYLFWEATTVLSYLLIGHRPESRASRSAATEALVVTTFGGLAMLVGLIIIGENYGTYRLSEVIATAVAAPPVTDPVMVAAVALVLLGAMSKSALVPFHFWLPGAMAAPTPVSAYLHAAAMVKAGIYLVARFAPAYADVPLWKILVLVLGGSTMVLGAYRSLRQNDLKLLLAYGTVSQLGFLVILVGAGTGAAALAGVAMVLAHALYKACLFLVVGAIDHATGTRDLRELSGLGRSARGLAIAGVVGAASMAGLPPLLGFVGKEAAYGAFTDFDEPWDVWVLAVLVIGSILTFAYSVRFVWGAFRTQPDREPTPVHAPGPVLTGVPLTLAALSLLAGPLAPFFEPGLRGWADTAGESVASSELTLWHGFNLALWLTLLTWACGIGLALIRTRVEELQADVNERLWHRLSAEGAYRKVMLHLDRGSLEVTAALQRGSLPLSLTLIFMVFLAFPGGFVLLSTDWSAALAGMRLSDGIPQVITAAIMAVCAIWAVRARRRMRAVFLVGATGYGCALLFLIFGSPDLALTQVLVETLSIIVFVLVLRRFPSRFTADRPRWDRMTRAGFGLAVGAVAAALALAMPHARSFPAASVGMGPEAVEYGGGQNIVNIILVDIRAWDTMGELSVVLAAATGIASLVFLHEDRFAMVRRRLADSRARRRESTRRGVSYGRWLAEDNRIRPEQRSVMFEVVARLTFHVVMLWSVFLLFAGHNDPGGGFAAGIVAGLALTLRYLAGGREELRAAIPVLPGLLLGIGLFLSAGNGLASMIAGGDVLQTWIYDIPMPLIGELHIVTSLVFDVGVYLVVIGLVLDILRSLGGAIDQQIDDARAPRAARLARATSGGAGTPTSGPASDGLPPAQNGGRDPEQHHEQRQGPGEGR</sequence>
<dbReference type="InterPro" id="IPR042106">
    <property type="entry name" value="Nuo/plastoQ_OxRdtase_6_NuoJ"/>
</dbReference>
<dbReference type="Proteomes" id="UP000008366">
    <property type="component" value="Unassembled WGS sequence"/>
</dbReference>
<dbReference type="PANTHER" id="PTHR43373">
    <property type="entry name" value="NA(+)/H(+) ANTIPORTER SUBUNIT"/>
    <property type="match status" value="1"/>
</dbReference>
<feature type="transmembrane region" description="Helical" evidence="11">
    <location>
        <begin position="842"/>
        <end position="861"/>
    </location>
</feature>
<keyword evidence="18" id="KW-1185">Reference proteome</keyword>
<dbReference type="GO" id="GO:0005886">
    <property type="term" value="C:plasma membrane"/>
    <property type="evidence" value="ECO:0007669"/>
    <property type="project" value="UniProtKB-SubCell"/>
</dbReference>
<keyword evidence="6 11" id="KW-1133">Transmembrane helix</keyword>
<dbReference type="InterPro" id="IPR025383">
    <property type="entry name" value="MrpA_C/MbhD"/>
</dbReference>
<dbReference type="eggNOG" id="COG1009">
    <property type="taxonomic scope" value="Bacteria"/>
</dbReference>
<organism evidence="17 18">
    <name type="scientific">Kineosphaera limosa NBRC 100340</name>
    <dbReference type="NCBI Taxonomy" id="1184609"/>
    <lineage>
        <taxon>Bacteria</taxon>
        <taxon>Bacillati</taxon>
        <taxon>Actinomycetota</taxon>
        <taxon>Actinomycetes</taxon>
        <taxon>Micrococcales</taxon>
        <taxon>Dermatophilaceae</taxon>
        <taxon>Kineosphaera</taxon>
    </lineage>
</organism>
<dbReference type="AlphaFoldDB" id="K6WRX1"/>
<dbReference type="RefSeq" id="WP_006591339.1">
    <property type="nucleotide sequence ID" value="NZ_BAHD01000011.1"/>
</dbReference>
<feature type="transmembrane region" description="Helical" evidence="11">
    <location>
        <begin position="751"/>
        <end position="768"/>
    </location>
</feature>
<dbReference type="Pfam" id="PF13244">
    <property type="entry name" value="MbhD"/>
    <property type="match status" value="1"/>
</dbReference>
<feature type="transmembrane region" description="Helical" evidence="11">
    <location>
        <begin position="817"/>
        <end position="836"/>
    </location>
</feature>
<reference evidence="17 18" key="1">
    <citation type="submission" date="2012-08" db="EMBL/GenBank/DDBJ databases">
        <title>Whole genome shotgun sequence of Kineosphaera limosa NBRC 100340.</title>
        <authorList>
            <person name="Yoshida I."/>
            <person name="Isaki S."/>
            <person name="Hosoyama A."/>
            <person name="Tsuchikane K."/>
            <person name="Katsumata H."/>
            <person name="Ando Y."/>
            <person name="Ohji S."/>
            <person name="Hamada M."/>
            <person name="Tamura T."/>
            <person name="Yamazoe A."/>
            <person name="Yamazaki S."/>
            <person name="Fujita N."/>
        </authorList>
    </citation>
    <scope>NUCLEOTIDE SEQUENCE [LARGE SCALE GENOMIC DNA]</scope>
    <source>
        <strain evidence="17 18">NBRC 100340</strain>
    </source>
</reference>
<feature type="transmembrane region" description="Helical" evidence="11">
    <location>
        <begin position="603"/>
        <end position="622"/>
    </location>
</feature>
<evidence type="ECO:0000256" key="2">
    <source>
        <dbReference type="ARBA" id="ARBA00022448"/>
    </source>
</evidence>
<feature type="transmembrane region" description="Helical" evidence="11">
    <location>
        <begin position="299"/>
        <end position="317"/>
    </location>
</feature>
<evidence type="ECO:0000256" key="1">
    <source>
        <dbReference type="ARBA" id="ARBA00004651"/>
    </source>
</evidence>
<evidence type="ECO:0000259" key="16">
    <source>
        <dbReference type="Pfam" id="PF20501"/>
    </source>
</evidence>
<feature type="transmembrane region" description="Helical" evidence="11">
    <location>
        <begin position="129"/>
        <end position="146"/>
    </location>
</feature>
<dbReference type="InterPro" id="IPR007182">
    <property type="entry name" value="MnhB"/>
</dbReference>
<evidence type="ECO:0000256" key="7">
    <source>
        <dbReference type="ARBA" id="ARBA00023065"/>
    </source>
</evidence>
<dbReference type="EMBL" id="BAHD01000011">
    <property type="protein sequence ID" value="GAB94807.1"/>
    <property type="molecule type" value="Genomic_DNA"/>
</dbReference>
<protein>
    <submittedName>
        <fullName evidence="17">Na(+)/H(+) antiporter subunit A/B</fullName>
    </submittedName>
</protein>
<keyword evidence="2" id="KW-0813">Transport</keyword>
<dbReference type="Pfam" id="PF04039">
    <property type="entry name" value="MnhB"/>
    <property type="match status" value="1"/>
</dbReference>
<dbReference type="PANTHER" id="PTHR43373:SF1">
    <property type="entry name" value="NA(+)_H(+) ANTIPORTER SUBUNIT A"/>
    <property type="match status" value="1"/>
</dbReference>
<feature type="transmembrane region" description="Helical" evidence="11">
    <location>
        <begin position="105"/>
        <end position="123"/>
    </location>
</feature>
<gene>
    <name evidence="17" type="primary">mrpA</name>
    <name evidence="17" type="synonym">mrpB</name>
    <name evidence="17" type="ORF">KILIM_011_00800</name>
</gene>
<proteinExistence type="predicted"/>
<evidence type="ECO:0000313" key="18">
    <source>
        <dbReference type="Proteomes" id="UP000008366"/>
    </source>
</evidence>
<evidence type="ECO:0000259" key="12">
    <source>
        <dbReference type="Pfam" id="PF00361"/>
    </source>
</evidence>
<comment type="subcellular location">
    <subcellularLocation>
        <location evidence="1">Cell membrane</location>
        <topology evidence="1">Multi-pass membrane protein</topology>
    </subcellularLocation>
    <subcellularLocation>
        <location evidence="9">Membrane</location>
        <topology evidence="9">Multi-pass membrane protein</topology>
    </subcellularLocation>
</comment>
<evidence type="ECO:0000256" key="4">
    <source>
        <dbReference type="ARBA" id="ARBA00022475"/>
    </source>
</evidence>
<evidence type="ECO:0000256" key="8">
    <source>
        <dbReference type="ARBA" id="ARBA00023136"/>
    </source>
</evidence>
<keyword evidence="5 9" id="KW-0812">Transmembrane</keyword>
<evidence type="ECO:0000256" key="9">
    <source>
        <dbReference type="RuleBase" id="RU000320"/>
    </source>
</evidence>
<feature type="transmembrane region" description="Helical" evidence="11">
    <location>
        <begin position="500"/>
        <end position="518"/>
    </location>
</feature>
<accession>K6WRX1</accession>
<dbReference type="Gene3D" id="1.20.120.1200">
    <property type="entry name" value="NADH-ubiquinone/plastoquinone oxidoreductase chain 6, subunit NuoJ"/>
    <property type="match status" value="1"/>
</dbReference>
<feature type="domain" description="NADH:quinone oxidoreductase/Mrp antiporter transmembrane" evidence="12">
    <location>
        <begin position="125"/>
        <end position="420"/>
    </location>
</feature>
<feature type="transmembrane region" description="Helical" evidence="11">
    <location>
        <begin position="158"/>
        <end position="180"/>
    </location>
</feature>
<feature type="transmembrane region" description="Helical" evidence="11">
    <location>
        <begin position="323"/>
        <end position="347"/>
    </location>
</feature>
<feature type="transmembrane region" description="Helical" evidence="11">
    <location>
        <begin position="916"/>
        <end position="940"/>
    </location>
</feature>
<feature type="transmembrane region" description="Helical" evidence="11">
    <location>
        <begin position="570"/>
        <end position="591"/>
    </location>
</feature>
<dbReference type="InterPro" id="IPR001750">
    <property type="entry name" value="ND/Mrp_TM"/>
</dbReference>
<keyword evidence="7" id="KW-0406">Ion transport</keyword>
<feature type="domain" description="MrpA C-terminal/MbhD" evidence="15">
    <location>
        <begin position="611"/>
        <end position="675"/>
    </location>
</feature>
<comment type="caution">
    <text evidence="17">The sequence shown here is derived from an EMBL/GenBank/DDBJ whole genome shotgun (WGS) entry which is preliminary data.</text>
</comment>
<feature type="transmembrane region" description="Helical" evidence="11">
    <location>
        <begin position="629"/>
        <end position="647"/>
    </location>
</feature>
<keyword evidence="3" id="KW-0050">Antiport</keyword>
<feature type="transmembrane region" description="Helical" evidence="11">
    <location>
        <begin position="692"/>
        <end position="711"/>
    </location>
</feature>
<dbReference type="OrthoDB" id="9811798at2"/>
<feature type="compositionally biased region" description="Basic and acidic residues" evidence="10">
    <location>
        <begin position="990"/>
        <end position="1006"/>
    </location>
</feature>
<feature type="transmembrane region" description="Helical" evidence="11">
    <location>
        <begin position="368"/>
        <end position="388"/>
    </location>
</feature>
<keyword evidence="4" id="KW-1003">Cell membrane</keyword>
<feature type="transmembrane region" description="Helical" evidence="11">
    <location>
        <begin position="75"/>
        <end position="98"/>
    </location>
</feature>
<evidence type="ECO:0000259" key="13">
    <source>
        <dbReference type="Pfam" id="PF00662"/>
    </source>
</evidence>
<dbReference type="PRINTS" id="PR01434">
    <property type="entry name" value="NADHDHGNASE5"/>
</dbReference>
<evidence type="ECO:0000259" key="14">
    <source>
        <dbReference type="Pfam" id="PF04039"/>
    </source>
</evidence>
<feature type="compositionally biased region" description="Low complexity" evidence="10">
    <location>
        <begin position="962"/>
        <end position="979"/>
    </location>
</feature>
<dbReference type="GO" id="GO:0015297">
    <property type="term" value="F:antiporter activity"/>
    <property type="evidence" value="ECO:0007669"/>
    <property type="project" value="UniProtKB-KW"/>
</dbReference>
<evidence type="ECO:0000256" key="6">
    <source>
        <dbReference type="ARBA" id="ARBA00022989"/>
    </source>
</evidence>
<evidence type="ECO:0000259" key="15">
    <source>
        <dbReference type="Pfam" id="PF13244"/>
    </source>
</evidence>
<evidence type="ECO:0000256" key="3">
    <source>
        <dbReference type="ARBA" id="ARBA00022449"/>
    </source>
</evidence>
<feature type="domain" description="MrpA C-terminal/MbhE" evidence="16">
    <location>
        <begin position="691"/>
        <end position="765"/>
    </location>
</feature>
<dbReference type="Pfam" id="PF00662">
    <property type="entry name" value="Proton_antipo_N"/>
    <property type="match status" value="1"/>
</dbReference>
<name>K6WRX1_9MICO</name>
<evidence type="ECO:0000256" key="10">
    <source>
        <dbReference type="SAM" id="MobiDB-lite"/>
    </source>
</evidence>
<dbReference type="Pfam" id="PF20501">
    <property type="entry name" value="MbhE"/>
    <property type="match status" value="1"/>
</dbReference>
<dbReference type="STRING" id="1184609.KILIM_011_00800"/>
<feature type="domain" description="NADH-Ubiquinone oxidoreductase (complex I) chain 5 N-terminal" evidence="13">
    <location>
        <begin position="63"/>
        <end position="108"/>
    </location>
</feature>
<evidence type="ECO:0000313" key="17">
    <source>
        <dbReference type="EMBL" id="GAB94807.1"/>
    </source>
</evidence>
<dbReference type="InterPro" id="IPR050616">
    <property type="entry name" value="CPA3_Na-H_Antiporter_A"/>
</dbReference>
<evidence type="ECO:0000256" key="5">
    <source>
        <dbReference type="ARBA" id="ARBA00022692"/>
    </source>
</evidence>
<dbReference type="eggNOG" id="COG2111">
    <property type="taxonomic scope" value="Bacteria"/>
</dbReference>
<feature type="transmembrane region" description="Helical" evidence="11">
    <location>
        <begin position="450"/>
        <end position="472"/>
    </location>
</feature>
<feature type="transmembrane region" description="Helical" evidence="11">
    <location>
        <begin position="206"/>
        <end position="231"/>
    </location>
</feature>
<feature type="domain" description="Na+/H+ antiporter MnhB subunit-related protein" evidence="14">
    <location>
        <begin position="815"/>
        <end position="937"/>
    </location>
</feature>